<evidence type="ECO:0000313" key="3">
    <source>
        <dbReference type="Proteomes" id="UP000190852"/>
    </source>
</evidence>
<evidence type="ECO:0000313" key="2">
    <source>
        <dbReference type="EMBL" id="SKB41760.1"/>
    </source>
</evidence>
<protein>
    <recommendedName>
        <fullName evidence="4">DUF4855 domain-containing protein</fullName>
    </recommendedName>
</protein>
<dbReference type="PROSITE" id="PS51257">
    <property type="entry name" value="PROKAR_LIPOPROTEIN"/>
    <property type="match status" value="1"/>
</dbReference>
<dbReference type="InterPro" id="IPR032329">
    <property type="entry name" value="DUF4855"/>
</dbReference>
<accession>A0A1T5B475</accession>
<evidence type="ECO:0000256" key="1">
    <source>
        <dbReference type="SAM" id="SignalP"/>
    </source>
</evidence>
<feature type="signal peptide" evidence="1">
    <location>
        <begin position="1"/>
        <end position="20"/>
    </location>
</feature>
<keyword evidence="1" id="KW-0732">Signal</keyword>
<name>A0A1T5B475_9BACT</name>
<dbReference type="AlphaFoldDB" id="A0A1T5B475"/>
<dbReference type="Pfam" id="PF16147">
    <property type="entry name" value="DUF4855"/>
    <property type="match status" value="1"/>
</dbReference>
<evidence type="ECO:0008006" key="4">
    <source>
        <dbReference type="Google" id="ProtNLM"/>
    </source>
</evidence>
<keyword evidence="3" id="KW-1185">Reference proteome</keyword>
<sequence length="370" mass="43835">MKHFFALFVLALLSCTALQAQEKEKGFPPMFSEQNGYITDMCLLYHGRYNAAVTYDKECMKSYVYYTDKKGKKEFLYDGFLILEIVSSNGSSFENSEKNANQKEWQWLMNRQFEEGYGISAINDILEDLSKENINPERKRKVVISIPMPYYSDNVWGEVNGEKLVMNNDDHRIKAAKWYINEAEKRFKEKNYKHIELAGFYWVFEKNIDAGNVMPVVSTYLDSKDYYFYWIPYFWSKGAKEWKEWGFDMAYYQPNYFFVKSTKRGVPPTRIDEACDFARTNGLAMEFEFDGNMLKDTLYQTKFKHYVDHFTKNGVFDNVPVAYYEGGGYWNKIAISNDPNIIPLYRNLSEIIIKRQKKADKMWKKIQKNR</sequence>
<gene>
    <name evidence="2" type="ORF">SAMN05660349_01049</name>
</gene>
<feature type="chain" id="PRO_5010525566" description="DUF4855 domain-containing protein" evidence="1">
    <location>
        <begin position="21"/>
        <end position="370"/>
    </location>
</feature>
<organism evidence="2 3">
    <name type="scientific">Parabacteroides chartae</name>
    <dbReference type="NCBI Taxonomy" id="1037355"/>
    <lineage>
        <taxon>Bacteria</taxon>
        <taxon>Pseudomonadati</taxon>
        <taxon>Bacteroidota</taxon>
        <taxon>Bacteroidia</taxon>
        <taxon>Bacteroidales</taxon>
        <taxon>Tannerellaceae</taxon>
        <taxon>Parabacteroides</taxon>
    </lineage>
</organism>
<reference evidence="3" key="1">
    <citation type="submission" date="2017-02" db="EMBL/GenBank/DDBJ databases">
        <authorList>
            <person name="Varghese N."/>
            <person name="Submissions S."/>
        </authorList>
    </citation>
    <scope>NUCLEOTIDE SEQUENCE [LARGE SCALE GENOMIC DNA]</scope>
    <source>
        <strain evidence="3">DSM 24967</strain>
    </source>
</reference>
<dbReference type="Proteomes" id="UP000190852">
    <property type="component" value="Unassembled WGS sequence"/>
</dbReference>
<proteinExistence type="predicted"/>
<dbReference type="EMBL" id="FUYQ01000005">
    <property type="protein sequence ID" value="SKB41760.1"/>
    <property type="molecule type" value="Genomic_DNA"/>
</dbReference>
<dbReference type="RefSeq" id="WP_079682703.1">
    <property type="nucleotide sequence ID" value="NZ_FUYQ01000005.1"/>
</dbReference>